<keyword evidence="6" id="KW-1185">Reference proteome</keyword>
<evidence type="ECO:0000256" key="2">
    <source>
        <dbReference type="ARBA" id="ARBA00023125"/>
    </source>
</evidence>
<evidence type="ECO:0000313" key="5">
    <source>
        <dbReference type="EMBL" id="WOE76397.1"/>
    </source>
</evidence>
<dbReference type="KEGG" id="acoa:RB602_06700"/>
<dbReference type="PANTHER" id="PTHR44688">
    <property type="entry name" value="DNA-BINDING TRANSCRIPTIONAL ACTIVATOR DEVR_DOSR"/>
    <property type="match status" value="1"/>
</dbReference>
<proteinExistence type="predicted"/>
<dbReference type="Pfam" id="PF03472">
    <property type="entry name" value="Autoind_bind"/>
    <property type="match status" value="1"/>
</dbReference>
<evidence type="ECO:0000256" key="1">
    <source>
        <dbReference type="ARBA" id="ARBA00023015"/>
    </source>
</evidence>
<name>A0AA97I1T0_9SPHN</name>
<reference evidence="5 6" key="1">
    <citation type="submission" date="2023-10" db="EMBL/GenBank/DDBJ databases">
        <title>Complete genome sequence of a Sphingomonadaceae bacterium.</title>
        <authorList>
            <person name="Yan C."/>
        </authorList>
    </citation>
    <scope>NUCLEOTIDE SEQUENCE [LARGE SCALE GENOMIC DNA]</scope>
    <source>
        <strain evidence="5 6">SCSIO 66989</strain>
    </source>
</reference>
<gene>
    <name evidence="5" type="ORF">RB602_06700</name>
</gene>
<dbReference type="Gene3D" id="1.10.10.10">
    <property type="entry name" value="Winged helix-like DNA-binding domain superfamily/Winged helix DNA-binding domain"/>
    <property type="match status" value="1"/>
</dbReference>
<dbReference type="InterPro" id="IPR036693">
    <property type="entry name" value="TF_LuxR_autoind-bd_dom_sf"/>
</dbReference>
<evidence type="ECO:0000256" key="3">
    <source>
        <dbReference type="ARBA" id="ARBA00023163"/>
    </source>
</evidence>
<dbReference type="InterPro" id="IPR005143">
    <property type="entry name" value="TF_LuxR_autoind-bd_dom"/>
</dbReference>
<keyword evidence="2" id="KW-0238">DNA-binding</keyword>
<dbReference type="Proteomes" id="UP001302429">
    <property type="component" value="Chromosome"/>
</dbReference>
<dbReference type="AlphaFoldDB" id="A0AA97I1T0"/>
<dbReference type="RefSeq" id="WP_317084079.1">
    <property type="nucleotide sequence ID" value="NZ_CP136594.1"/>
</dbReference>
<dbReference type="SMART" id="SM00421">
    <property type="entry name" value="HTH_LUXR"/>
    <property type="match status" value="1"/>
</dbReference>
<evidence type="ECO:0000259" key="4">
    <source>
        <dbReference type="PROSITE" id="PS50043"/>
    </source>
</evidence>
<sequence length="245" mass="27539">MAIQPGFDLQKHLLIIRSTTHTQEVLDRAKDCYLEMGIVRATYHLAGKIRSPISADVQLLSFGFPHDMIERYKDPEFRKNDPIPDIVMQHGQPMTFRDAINVRKLTPEEYAFVEGMEKAGLMHAVGIPLFGRNLRNAYVSFGFTDAAPLEDEQLMAHLMAVAPLAHLQVCNILEEPLENKVTLSARESEVLGLIARGFSAPYIAKIVKVSEATVGTYIRRIFAKLEVTDKVSAVIRALEFGLLRY</sequence>
<keyword evidence="3" id="KW-0804">Transcription</keyword>
<dbReference type="SUPFAM" id="SSF46894">
    <property type="entry name" value="C-terminal effector domain of the bipartite response regulators"/>
    <property type="match status" value="1"/>
</dbReference>
<dbReference type="PANTHER" id="PTHR44688:SF16">
    <property type="entry name" value="DNA-BINDING TRANSCRIPTIONAL ACTIVATOR DEVR_DOSR"/>
    <property type="match status" value="1"/>
</dbReference>
<dbReference type="PROSITE" id="PS50043">
    <property type="entry name" value="HTH_LUXR_2"/>
    <property type="match status" value="1"/>
</dbReference>
<dbReference type="InterPro" id="IPR016032">
    <property type="entry name" value="Sig_transdc_resp-reg_C-effctor"/>
</dbReference>
<organism evidence="5 6">
    <name type="scientific">Alterisphingorhabdus coralli</name>
    <dbReference type="NCBI Taxonomy" id="3071408"/>
    <lineage>
        <taxon>Bacteria</taxon>
        <taxon>Pseudomonadati</taxon>
        <taxon>Pseudomonadota</taxon>
        <taxon>Alphaproteobacteria</taxon>
        <taxon>Sphingomonadales</taxon>
        <taxon>Sphingomonadaceae</taxon>
        <taxon>Alterisphingorhabdus (ex Yan et al. 2024)</taxon>
    </lineage>
</organism>
<dbReference type="Gene3D" id="3.30.450.80">
    <property type="entry name" value="Transcription factor LuxR-like, autoinducer-binding domain"/>
    <property type="match status" value="1"/>
</dbReference>
<dbReference type="InterPro" id="IPR000792">
    <property type="entry name" value="Tscrpt_reg_LuxR_C"/>
</dbReference>
<accession>A0AA97I1T0</accession>
<dbReference type="GO" id="GO:0003677">
    <property type="term" value="F:DNA binding"/>
    <property type="evidence" value="ECO:0007669"/>
    <property type="project" value="UniProtKB-KW"/>
</dbReference>
<dbReference type="SUPFAM" id="SSF75516">
    <property type="entry name" value="Pheromone-binding domain of LuxR-like quorum-sensing transcription factors"/>
    <property type="match status" value="1"/>
</dbReference>
<dbReference type="CDD" id="cd06170">
    <property type="entry name" value="LuxR_C_like"/>
    <property type="match status" value="1"/>
</dbReference>
<evidence type="ECO:0000313" key="6">
    <source>
        <dbReference type="Proteomes" id="UP001302429"/>
    </source>
</evidence>
<keyword evidence="1" id="KW-0805">Transcription regulation</keyword>
<dbReference type="PRINTS" id="PR00038">
    <property type="entry name" value="HTHLUXR"/>
</dbReference>
<dbReference type="EMBL" id="CP136594">
    <property type="protein sequence ID" value="WOE76397.1"/>
    <property type="molecule type" value="Genomic_DNA"/>
</dbReference>
<feature type="domain" description="HTH luxR-type" evidence="4">
    <location>
        <begin position="176"/>
        <end position="241"/>
    </location>
</feature>
<dbReference type="PROSITE" id="PS00622">
    <property type="entry name" value="HTH_LUXR_1"/>
    <property type="match status" value="1"/>
</dbReference>
<protein>
    <submittedName>
        <fullName evidence="5">Autoinducer binding domain-containing protein</fullName>
    </submittedName>
</protein>
<dbReference type="InterPro" id="IPR036388">
    <property type="entry name" value="WH-like_DNA-bd_sf"/>
</dbReference>
<dbReference type="GO" id="GO:0006355">
    <property type="term" value="P:regulation of DNA-templated transcription"/>
    <property type="evidence" value="ECO:0007669"/>
    <property type="project" value="InterPro"/>
</dbReference>
<dbReference type="Pfam" id="PF00196">
    <property type="entry name" value="GerE"/>
    <property type="match status" value="1"/>
</dbReference>